<name>A0A1B0FKJ3_GLOMM</name>
<protein>
    <submittedName>
        <fullName evidence="6">Uncharacterized protein</fullName>
    </submittedName>
</protein>
<dbReference type="EnsemblMetazoa" id="GMOY004360-RA">
    <property type="protein sequence ID" value="GMOY004360-PA"/>
    <property type="gene ID" value="GMOY004360"/>
</dbReference>
<dbReference type="PANTHER" id="PTHR19282:SF551">
    <property type="entry name" value="RE08073P-RELATED"/>
    <property type="match status" value="1"/>
</dbReference>
<dbReference type="InterPro" id="IPR018499">
    <property type="entry name" value="Tetraspanin/Peripherin"/>
</dbReference>
<feature type="transmembrane region" description="Helical" evidence="5">
    <location>
        <begin position="249"/>
        <end position="275"/>
    </location>
</feature>
<dbReference type="PANTHER" id="PTHR19282">
    <property type="entry name" value="TETRASPANIN"/>
    <property type="match status" value="1"/>
</dbReference>
<dbReference type="AlphaFoldDB" id="A0A1B0FKJ3"/>
<dbReference type="Proteomes" id="UP000092444">
    <property type="component" value="Unassembled WGS sequence"/>
</dbReference>
<evidence type="ECO:0000256" key="4">
    <source>
        <dbReference type="ARBA" id="ARBA00023136"/>
    </source>
</evidence>
<keyword evidence="3 5" id="KW-1133">Transmembrane helix</keyword>
<reference evidence="6" key="1">
    <citation type="submission" date="2020-05" db="UniProtKB">
        <authorList>
            <consortium name="EnsemblMetazoa"/>
        </authorList>
    </citation>
    <scope>IDENTIFICATION</scope>
    <source>
        <strain evidence="6">Yale</strain>
    </source>
</reference>
<evidence type="ECO:0000256" key="3">
    <source>
        <dbReference type="ARBA" id="ARBA00022989"/>
    </source>
</evidence>
<dbReference type="PRINTS" id="PR00259">
    <property type="entry name" value="TMFOUR"/>
</dbReference>
<feature type="transmembrane region" description="Helical" evidence="5">
    <location>
        <begin position="34"/>
        <end position="56"/>
    </location>
</feature>
<evidence type="ECO:0000313" key="7">
    <source>
        <dbReference type="Proteomes" id="UP000092444"/>
    </source>
</evidence>
<evidence type="ECO:0000256" key="5">
    <source>
        <dbReference type="SAM" id="Phobius"/>
    </source>
</evidence>
<feature type="transmembrane region" description="Helical" evidence="5">
    <location>
        <begin position="77"/>
        <end position="101"/>
    </location>
</feature>
<dbReference type="GO" id="GO:0005886">
    <property type="term" value="C:plasma membrane"/>
    <property type="evidence" value="ECO:0007669"/>
    <property type="project" value="TreeGrafter"/>
</dbReference>
<sequence>MTCDIRAVMKVDINNIFIAKKYQQKPKKKNSQKFVITCCALDFLTGITLLLLIVYVQYKRQPQHNNNDGNNIGIKKISFICHLICFLIAAVLIGFGTYLYLNYATNEIGYMSAYAYIAIGVIACVVFLFLCIGAIRENVCCTVTFIVFMILGIIAQAVLAFLLTNGDHNVGSNLANILDEAWENELKSAGAMSIYESSFECCGRASPQDYIVNDRLPPATCFANGDSKVVENLIAIGCRAKVEHFVTDLLHIFNCLAWVLIVLELIITFIGCGLCNSIRNDRRRSFY</sequence>
<dbReference type="InterPro" id="IPR008952">
    <property type="entry name" value="Tetraspanin_EC2_sf"/>
</dbReference>
<dbReference type="CDD" id="cd03127">
    <property type="entry name" value="tetraspanin_LEL"/>
    <property type="match status" value="1"/>
</dbReference>
<evidence type="ECO:0000313" key="6">
    <source>
        <dbReference type="EnsemblMetazoa" id="GMOY004360-PA"/>
    </source>
</evidence>
<dbReference type="Pfam" id="PF00335">
    <property type="entry name" value="Tetraspanin"/>
    <property type="match status" value="1"/>
</dbReference>
<dbReference type="STRING" id="37546.A0A1B0FKJ3"/>
<feature type="transmembrane region" description="Helical" evidence="5">
    <location>
        <begin position="113"/>
        <end position="132"/>
    </location>
</feature>
<organism evidence="6 7">
    <name type="scientific">Glossina morsitans morsitans</name>
    <name type="common">Savannah tsetse fly</name>
    <dbReference type="NCBI Taxonomy" id="37546"/>
    <lineage>
        <taxon>Eukaryota</taxon>
        <taxon>Metazoa</taxon>
        <taxon>Ecdysozoa</taxon>
        <taxon>Arthropoda</taxon>
        <taxon>Hexapoda</taxon>
        <taxon>Insecta</taxon>
        <taxon>Pterygota</taxon>
        <taxon>Neoptera</taxon>
        <taxon>Endopterygota</taxon>
        <taxon>Diptera</taxon>
        <taxon>Brachycera</taxon>
        <taxon>Muscomorpha</taxon>
        <taxon>Hippoboscoidea</taxon>
        <taxon>Glossinidae</taxon>
        <taxon>Glossina</taxon>
    </lineage>
</organism>
<evidence type="ECO:0000256" key="1">
    <source>
        <dbReference type="ARBA" id="ARBA00004141"/>
    </source>
</evidence>
<proteinExistence type="predicted"/>
<dbReference type="EMBL" id="CCAG010022241">
    <property type="status" value="NOT_ANNOTATED_CDS"/>
    <property type="molecule type" value="Genomic_DNA"/>
</dbReference>
<dbReference type="SUPFAM" id="SSF48652">
    <property type="entry name" value="Tetraspanin"/>
    <property type="match status" value="1"/>
</dbReference>
<feature type="transmembrane region" description="Helical" evidence="5">
    <location>
        <begin position="139"/>
        <end position="163"/>
    </location>
</feature>
<keyword evidence="4 5" id="KW-0472">Membrane</keyword>
<keyword evidence="2 5" id="KW-0812">Transmembrane</keyword>
<keyword evidence="7" id="KW-1185">Reference proteome</keyword>
<evidence type="ECO:0000256" key="2">
    <source>
        <dbReference type="ARBA" id="ARBA00022692"/>
    </source>
</evidence>
<comment type="subcellular location">
    <subcellularLocation>
        <location evidence="1">Membrane</location>
        <topology evidence="1">Multi-pass membrane protein</topology>
    </subcellularLocation>
</comment>
<dbReference type="Gene3D" id="1.10.1450.10">
    <property type="entry name" value="Tetraspanin"/>
    <property type="match status" value="1"/>
</dbReference>
<dbReference type="PhylomeDB" id="A0A1B0FKJ3"/>
<accession>A0A1B0FKJ3</accession>
<dbReference type="VEuPathDB" id="VectorBase:GMOY004360"/>